<feature type="region of interest" description="Disordered" evidence="1">
    <location>
        <begin position="178"/>
        <end position="270"/>
    </location>
</feature>
<feature type="region of interest" description="Disordered" evidence="1">
    <location>
        <begin position="113"/>
        <end position="165"/>
    </location>
</feature>
<name>A0A0U5CRS3_ASPCI</name>
<dbReference type="EMBL" id="CDMC01000007">
    <property type="protein sequence ID" value="CEN62736.1"/>
    <property type="molecule type" value="Genomic_DNA"/>
</dbReference>
<evidence type="ECO:0000313" key="2">
    <source>
        <dbReference type="EMBL" id="CEN62736.1"/>
    </source>
</evidence>
<evidence type="ECO:0000256" key="1">
    <source>
        <dbReference type="SAM" id="MobiDB-lite"/>
    </source>
</evidence>
<feature type="compositionally biased region" description="Polar residues" evidence="1">
    <location>
        <begin position="250"/>
        <end position="270"/>
    </location>
</feature>
<dbReference type="AlphaFoldDB" id="A0A0U5CRS3"/>
<accession>A0A0U5CRS3</accession>
<reference evidence="3" key="1">
    <citation type="journal article" date="2016" name="Genome Announc.">
        <title>Draft genome sequences of fungus Aspergillus calidoustus.</title>
        <authorList>
            <person name="Horn F."/>
            <person name="Linde J."/>
            <person name="Mattern D.J."/>
            <person name="Walther G."/>
            <person name="Guthke R."/>
            <person name="Scherlach K."/>
            <person name="Martin K."/>
            <person name="Brakhage A.A."/>
            <person name="Petzke L."/>
            <person name="Valiante V."/>
        </authorList>
    </citation>
    <scope>NUCLEOTIDE SEQUENCE [LARGE SCALE GENOMIC DNA]</scope>
    <source>
        <strain evidence="3">SF006504</strain>
    </source>
</reference>
<protein>
    <submittedName>
        <fullName evidence="2">Uncharacterized protein</fullName>
    </submittedName>
</protein>
<gene>
    <name evidence="2" type="ORF">ASPCAL09367</name>
</gene>
<evidence type="ECO:0000313" key="3">
    <source>
        <dbReference type="Proteomes" id="UP000054771"/>
    </source>
</evidence>
<keyword evidence="3" id="KW-1185">Reference proteome</keyword>
<organism evidence="2 3">
    <name type="scientific">Aspergillus calidoustus</name>
    <dbReference type="NCBI Taxonomy" id="454130"/>
    <lineage>
        <taxon>Eukaryota</taxon>
        <taxon>Fungi</taxon>
        <taxon>Dikarya</taxon>
        <taxon>Ascomycota</taxon>
        <taxon>Pezizomycotina</taxon>
        <taxon>Eurotiomycetes</taxon>
        <taxon>Eurotiomycetidae</taxon>
        <taxon>Eurotiales</taxon>
        <taxon>Aspergillaceae</taxon>
        <taxon>Aspergillus</taxon>
        <taxon>Aspergillus subgen. Nidulantes</taxon>
    </lineage>
</organism>
<dbReference type="Proteomes" id="UP000054771">
    <property type="component" value="Unassembled WGS sequence"/>
</dbReference>
<proteinExistence type="predicted"/>
<dbReference type="OrthoDB" id="10363810at2759"/>
<sequence length="270" mass="29692">MPSDIFSGYSAYSLSSQWMKLAEKNKNLTVETYTHAQSYSTDYKNGAQNIKAKKSYGYDIRGPSGRVKEKKSAGFDGTRAANGKIEGEAWRHKTDGFSDETFNNGFNVGKRLENPFGSPRRIENAFPSSPLRPRALDDGPPSRALERGSGSRALQRAKPLLDDNRSFRDGFRTALFGTNYANDDNSTVSTATTSGSEPARPLGVDQLREESPPASYANFTPWREDSLPPSSGPNRPYPSRGIAKNRSRLSTKSNSTLAPKDSASQRSRFS</sequence>
<feature type="compositionally biased region" description="Polar residues" evidence="1">
    <location>
        <begin position="179"/>
        <end position="196"/>
    </location>
</feature>